<sequence length="137" mass="15182">MRVHKLLALTAAVVLLGSCKKSELKSLKLNGTYSGQFSTRNNPLTNSIVESLHSVTVKFSGSNYQSTANPDYMPAGGQGSFLTKNDEITFRDTTVHTANFDANLVLNGTYNYSTKGDSLLIVKQINYVFYTYKLKRQ</sequence>
<evidence type="ECO:0000313" key="1">
    <source>
        <dbReference type="EMBL" id="OKS86623.1"/>
    </source>
</evidence>
<reference evidence="1 2" key="1">
    <citation type="submission" date="2016-11" db="EMBL/GenBank/DDBJ databases">
        <title>Whole Genome Sequencing of Mucilaginibacter polytrichastri RG4-7(T) isolated from the moss sample.</title>
        <authorList>
            <person name="Li Y."/>
        </authorList>
    </citation>
    <scope>NUCLEOTIDE SEQUENCE [LARGE SCALE GENOMIC DNA]</scope>
    <source>
        <strain evidence="1 2">RG4-7</strain>
    </source>
</reference>
<dbReference type="OrthoDB" id="708590at2"/>
<dbReference type="EMBL" id="MPPL01000001">
    <property type="protein sequence ID" value="OKS86623.1"/>
    <property type="molecule type" value="Genomic_DNA"/>
</dbReference>
<proteinExistence type="predicted"/>
<name>A0A1Q5ZXY6_9SPHI</name>
<gene>
    <name evidence="1" type="ORF">RG47T_2079</name>
</gene>
<evidence type="ECO:0000313" key="2">
    <source>
        <dbReference type="Proteomes" id="UP000186720"/>
    </source>
</evidence>
<dbReference type="Proteomes" id="UP000186720">
    <property type="component" value="Unassembled WGS sequence"/>
</dbReference>
<dbReference type="RefSeq" id="WP_074489285.1">
    <property type="nucleotide sequence ID" value="NZ_FPAM01000004.1"/>
</dbReference>
<evidence type="ECO:0008006" key="3">
    <source>
        <dbReference type="Google" id="ProtNLM"/>
    </source>
</evidence>
<organism evidence="1 2">
    <name type="scientific">Mucilaginibacter polytrichastri</name>
    <dbReference type="NCBI Taxonomy" id="1302689"/>
    <lineage>
        <taxon>Bacteria</taxon>
        <taxon>Pseudomonadati</taxon>
        <taxon>Bacteroidota</taxon>
        <taxon>Sphingobacteriia</taxon>
        <taxon>Sphingobacteriales</taxon>
        <taxon>Sphingobacteriaceae</taxon>
        <taxon>Mucilaginibacter</taxon>
    </lineage>
</organism>
<dbReference type="PROSITE" id="PS51257">
    <property type="entry name" value="PROKAR_LIPOPROTEIN"/>
    <property type="match status" value="1"/>
</dbReference>
<keyword evidence="2" id="KW-1185">Reference proteome</keyword>
<protein>
    <recommendedName>
        <fullName evidence="3">Lipocalin-like domain-containing protein</fullName>
    </recommendedName>
</protein>
<dbReference type="AlphaFoldDB" id="A0A1Q5ZXY6"/>
<accession>A0A1Q5ZXY6</accession>
<dbReference type="STRING" id="1302689.RG47T_2079"/>
<comment type="caution">
    <text evidence="1">The sequence shown here is derived from an EMBL/GenBank/DDBJ whole genome shotgun (WGS) entry which is preliminary data.</text>
</comment>